<dbReference type="EMBL" id="DS985261">
    <property type="protein sequence ID" value="EDV20263.1"/>
    <property type="molecule type" value="Genomic_DNA"/>
</dbReference>
<feature type="domain" description="F-box" evidence="2">
    <location>
        <begin position="10"/>
        <end position="58"/>
    </location>
</feature>
<dbReference type="PANTHER" id="PTHR14381">
    <property type="entry name" value="DACTYLIN"/>
    <property type="match status" value="1"/>
</dbReference>
<dbReference type="PROSITE" id="PS50088">
    <property type="entry name" value="ANK_REPEAT"/>
    <property type="match status" value="2"/>
</dbReference>
<feature type="repeat" description="ANK" evidence="1">
    <location>
        <begin position="466"/>
        <end position="498"/>
    </location>
</feature>
<dbReference type="InParanoid" id="B3SAH8"/>
<proteinExistence type="predicted"/>
<dbReference type="CTD" id="6758426"/>
<protein>
    <recommendedName>
        <fullName evidence="2">F-box domain-containing protein</fullName>
    </recommendedName>
</protein>
<dbReference type="GO" id="GO:0019005">
    <property type="term" value="C:SCF ubiquitin ligase complex"/>
    <property type="evidence" value="ECO:0000318"/>
    <property type="project" value="GO_Central"/>
</dbReference>
<dbReference type="Gene3D" id="1.25.40.20">
    <property type="entry name" value="Ankyrin repeat-containing domain"/>
    <property type="match status" value="2"/>
</dbReference>
<keyword evidence="1" id="KW-0040">ANK repeat</keyword>
<dbReference type="InterPro" id="IPR002110">
    <property type="entry name" value="Ankyrin_rpt"/>
</dbReference>
<evidence type="ECO:0000313" key="4">
    <source>
        <dbReference type="Proteomes" id="UP000009022"/>
    </source>
</evidence>
<feature type="repeat" description="ANK" evidence="1">
    <location>
        <begin position="633"/>
        <end position="665"/>
    </location>
</feature>
<name>B3SAH8_TRIAD</name>
<dbReference type="PANTHER" id="PTHR14381:SF1">
    <property type="entry name" value="F-BOX_WD REPEAT-CONTAINING PROTEIN 4"/>
    <property type="match status" value="1"/>
</dbReference>
<evidence type="ECO:0000256" key="1">
    <source>
        <dbReference type="PROSITE-ProRule" id="PRU00023"/>
    </source>
</evidence>
<dbReference type="Pfam" id="PF00023">
    <property type="entry name" value="Ank"/>
    <property type="match status" value="1"/>
</dbReference>
<accession>B3SAH8</accession>
<keyword evidence="4" id="KW-1185">Reference proteome</keyword>
<dbReference type="KEGG" id="tad:TRIADDRAFT_61264"/>
<dbReference type="GO" id="GO:0031146">
    <property type="term" value="P:SCF-dependent proteasomal ubiquitin-dependent protein catabolic process"/>
    <property type="evidence" value="ECO:0000318"/>
    <property type="project" value="GO_Central"/>
</dbReference>
<dbReference type="InterPro" id="IPR052301">
    <property type="entry name" value="SCF_F-box/WD-repeat"/>
</dbReference>
<dbReference type="GeneID" id="6758426"/>
<dbReference type="SMART" id="SM00248">
    <property type="entry name" value="ANK"/>
    <property type="match status" value="4"/>
</dbReference>
<dbReference type="OrthoDB" id="427974at2759"/>
<dbReference type="Proteomes" id="UP000009022">
    <property type="component" value="Unassembled WGS sequence"/>
</dbReference>
<sequence>MADQFNSDSSFLFFTLPSELIYKIVSFLYGVELAKLRLVSYQFNDFILGQDQLAWKKTIYSELTTNPELLSHEHYQDFYKRAYLGIYRHVTDCLTKHDQQTWGFTSQYDGYATVSHYIEKNYSYGQYLKEEEEIRQDASIADMNDYDRRHRLCSYLGLAAKHGFEIWAKKLCQQAVKASGIHSTHSVATQNCEYYFICPLFLAILENNDSMIKELIELGIRYHSPNPRYIKQSDDGTLGEYSCRLLHDSGGQIITTHIICKVVTCLRHDPHLLKVFLNSLALPPIHQAAIYKNIDEFKRYVESGGHINLNISDNYYMTPLMYCILLSREDIIDYIYSFKSSIIVGHRLADPIRNVLNSVEYKAVKVIREQDRECYHFIVSEIFKDEEIFTINSQNDALPLILADLIDKDVFHAACRGAICSRNSRAIYLLTSDLPILVQFHMSSIACSQHLLTQITCTRNEVIASHGIELLHKAIRYGKDSCIRQLIQEGVELSVIGDNLWYALENILSAFIALPRPSIFASNIEYREFHQFQVQLCNQDFDPNAIAETLLPYKLAKAIADLPKFLTPNITVGNFITEIMLHTMYSDWKRPIFNDHKLQNRLTEISCALLEKLLALNKNHNEINARTRMSSFKQGTLLHAAARLGNPAWVQLLLQAGADRQIEDLALRKPVYYTKKFSRGRQLLKTEGQIKNLLADIPVYHVVKWTWECASLLENYQSCSLPSK</sequence>
<dbReference type="AlphaFoldDB" id="B3SAH8"/>
<dbReference type="InterPro" id="IPR001810">
    <property type="entry name" value="F-box_dom"/>
</dbReference>
<dbReference type="InterPro" id="IPR036047">
    <property type="entry name" value="F-box-like_dom_sf"/>
</dbReference>
<gene>
    <name evidence="3" type="ORF">TRIADDRAFT_61264</name>
</gene>
<evidence type="ECO:0000259" key="2">
    <source>
        <dbReference type="PROSITE" id="PS50181"/>
    </source>
</evidence>
<dbReference type="SUPFAM" id="SSF81383">
    <property type="entry name" value="F-box domain"/>
    <property type="match status" value="1"/>
</dbReference>
<dbReference type="SUPFAM" id="SSF48403">
    <property type="entry name" value="Ankyrin repeat"/>
    <property type="match status" value="1"/>
</dbReference>
<dbReference type="PROSITE" id="PS50297">
    <property type="entry name" value="ANK_REP_REGION"/>
    <property type="match status" value="1"/>
</dbReference>
<dbReference type="FunFam" id="1.25.40.20:FF:000586">
    <property type="entry name" value="Predicted protein"/>
    <property type="match status" value="1"/>
</dbReference>
<reference evidence="3 4" key="1">
    <citation type="journal article" date="2008" name="Nature">
        <title>The Trichoplax genome and the nature of placozoans.</title>
        <authorList>
            <person name="Srivastava M."/>
            <person name="Begovic E."/>
            <person name="Chapman J."/>
            <person name="Putnam N.H."/>
            <person name="Hellsten U."/>
            <person name="Kawashima T."/>
            <person name="Kuo A."/>
            <person name="Mitros T."/>
            <person name="Salamov A."/>
            <person name="Carpenter M.L."/>
            <person name="Signorovitch A.Y."/>
            <person name="Moreno M.A."/>
            <person name="Kamm K."/>
            <person name="Grimwood J."/>
            <person name="Schmutz J."/>
            <person name="Shapiro H."/>
            <person name="Grigoriev I.V."/>
            <person name="Buss L.W."/>
            <person name="Schierwater B."/>
            <person name="Dellaporta S.L."/>
            <person name="Rokhsar D.S."/>
        </authorList>
    </citation>
    <scope>NUCLEOTIDE SEQUENCE [LARGE SCALE GENOMIC DNA]</scope>
    <source>
        <strain evidence="3 4">Grell-BS-1999</strain>
    </source>
</reference>
<dbReference type="PhylomeDB" id="B3SAH8"/>
<organism evidence="3 4">
    <name type="scientific">Trichoplax adhaerens</name>
    <name type="common">Trichoplax reptans</name>
    <dbReference type="NCBI Taxonomy" id="10228"/>
    <lineage>
        <taxon>Eukaryota</taxon>
        <taxon>Metazoa</taxon>
        <taxon>Placozoa</taxon>
        <taxon>Uniplacotomia</taxon>
        <taxon>Trichoplacea</taxon>
        <taxon>Trichoplacidae</taxon>
        <taxon>Trichoplax</taxon>
    </lineage>
</organism>
<evidence type="ECO:0000313" key="3">
    <source>
        <dbReference type="EMBL" id="EDV20263.1"/>
    </source>
</evidence>
<dbReference type="Gene3D" id="1.20.1280.50">
    <property type="match status" value="1"/>
</dbReference>
<dbReference type="HOGENOM" id="CLU_410692_0_0_1"/>
<dbReference type="InterPro" id="IPR036770">
    <property type="entry name" value="Ankyrin_rpt-contain_sf"/>
</dbReference>
<dbReference type="RefSeq" id="XP_002117213.1">
    <property type="nucleotide sequence ID" value="XM_002117177.1"/>
</dbReference>
<dbReference type="PROSITE" id="PS50181">
    <property type="entry name" value="FBOX"/>
    <property type="match status" value="1"/>
</dbReference>